<accession>Q21I75</accession>
<organism evidence="1 2">
    <name type="scientific">Saccharophagus degradans (strain 2-40 / ATCC 43961 / DSM 17024)</name>
    <dbReference type="NCBI Taxonomy" id="203122"/>
    <lineage>
        <taxon>Bacteria</taxon>
        <taxon>Pseudomonadati</taxon>
        <taxon>Pseudomonadota</taxon>
        <taxon>Gammaproteobacteria</taxon>
        <taxon>Cellvibrionales</taxon>
        <taxon>Cellvibrionaceae</taxon>
        <taxon>Saccharophagus</taxon>
    </lineage>
</organism>
<gene>
    <name evidence="1" type="ordered locus">Sde_2344</name>
</gene>
<dbReference type="STRING" id="203122.Sde_2344"/>
<evidence type="ECO:0000313" key="1">
    <source>
        <dbReference type="EMBL" id="ABD81604.1"/>
    </source>
</evidence>
<evidence type="ECO:0000313" key="2">
    <source>
        <dbReference type="Proteomes" id="UP000001947"/>
    </source>
</evidence>
<proteinExistence type="predicted"/>
<dbReference type="PROSITE" id="PS51257">
    <property type="entry name" value="PROKAR_LIPOPROTEIN"/>
    <property type="match status" value="1"/>
</dbReference>
<dbReference type="EMBL" id="CP000282">
    <property type="protein sequence ID" value="ABD81604.1"/>
    <property type="molecule type" value="Genomic_DNA"/>
</dbReference>
<reference evidence="1 2" key="1">
    <citation type="journal article" date="2008" name="PLoS Genet.">
        <title>Complete genome sequence of the complex carbohydrate-degrading marine bacterium, Saccharophagus degradans strain 2-40 T.</title>
        <authorList>
            <person name="Weiner R.M."/>
            <person name="Taylor L.E.II."/>
            <person name="Henrissat B."/>
            <person name="Hauser L."/>
            <person name="Land M."/>
            <person name="Coutinho P.M."/>
            <person name="Rancurel C."/>
            <person name="Saunders E.H."/>
            <person name="Longmire A.G."/>
            <person name="Zhang H."/>
            <person name="Bayer E.A."/>
            <person name="Gilbert H.J."/>
            <person name="Larimer F."/>
            <person name="Zhulin I.B."/>
            <person name="Ekborg N.A."/>
            <person name="Lamed R."/>
            <person name="Richardson P.M."/>
            <person name="Borovok I."/>
            <person name="Hutcheson S."/>
        </authorList>
    </citation>
    <scope>NUCLEOTIDE SEQUENCE [LARGE SCALE GENOMIC DNA]</scope>
    <source>
        <strain evidence="2">2-40 / ATCC 43961 / DSM 17024</strain>
    </source>
</reference>
<dbReference type="eggNOG" id="ENOG5033107">
    <property type="taxonomic scope" value="Bacteria"/>
</dbReference>
<dbReference type="AlphaFoldDB" id="Q21I75"/>
<dbReference type="HOGENOM" id="CLU_1433530_0_0_6"/>
<keyword evidence="2" id="KW-1185">Reference proteome</keyword>
<dbReference type="Proteomes" id="UP000001947">
    <property type="component" value="Chromosome"/>
</dbReference>
<evidence type="ECO:0008006" key="3">
    <source>
        <dbReference type="Google" id="ProtNLM"/>
    </source>
</evidence>
<dbReference type="KEGG" id="sde:Sde_2344"/>
<name>Q21I75_SACD2</name>
<sequence length="189" mass="21948">MKSSIVVFISFFLVACAAIKTDYFPEWKELDSFEREWFSAHLRAAREKPIKLPLYSEVYRFTWLRSFHAPIVVRVDCEARCTLNAKQLSGAGGYSPGHIQIKDERELTSEESNKLRFLAEQIDKWEYKPDEETIGMDGAQWIFEKANGNSYQSWNLWSPSGEEAADTYVDICLYLLSLTKFTIEKENAY</sequence>
<protein>
    <recommendedName>
        <fullName evidence="3">Lipoprotein</fullName>
    </recommendedName>
</protein>